<evidence type="ECO:0000256" key="4">
    <source>
        <dbReference type="SAM" id="Coils"/>
    </source>
</evidence>
<protein>
    <submittedName>
        <fullName evidence="6">MerR family transcriptional regulator</fullName>
    </submittedName>
</protein>
<dbReference type="SUPFAM" id="SSF46955">
    <property type="entry name" value="Putative DNA-binding domain"/>
    <property type="match status" value="1"/>
</dbReference>
<feature type="coiled-coil region" evidence="4">
    <location>
        <begin position="80"/>
        <end position="110"/>
    </location>
</feature>
<organism evidence="6 7">
    <name type="scientific">Photobacterium halotolerans</name>
    <dbReference type="NCBI Taxonomy" id="265726"/>
    <lineage>
        <taxon>Bacteria</taxon>
        <taxon>Pseudomonadati</taxon>
        <taxon>Pseudomonadota</taxon>
        <taxon>Gammaproteobacteria</taxon>
        <taxon>Vibrionales</taxon>
        <taxon>Vibrionaceae</taxon>
        <taxon>Photobacterium</taxon>
    </lineage>
</organism>
<dbReference type="PROSITE" id="PS50937">
    <property type="entry name" value="HTH_MERR_2"/>
    <property type="match status" value="1"/>
</dbReference>
<evidence type="ECO:0000259" key="5">
    <source>
        <dbReference type="PROSITE" id="PS50937"/>
    </source>
</evidence>
<sequence length="146" mass="16776">MNIGELSRKTGLATSRIRFYEKIGLLKTVRRKANGYRSYPPEAVMVLNMITTGQQAGFSLDELRLLLPADLSQWDHHHLLTTLQQKVRDLENIERKIAENKARLLAVLHEIEAKPDDMDCAANAERVMTQFGWHLLPHRETDQDDS</sequence>
<keyword evidence="4" id="KW-0175">Coiled coil</keyword>
<dbReference type="InterPro" id="IPR000551">
    <property type="entry name" value="MerR-type_HTH_dom"/>
</dbReference>
<reference evidence="6 7" key="1">
    <citation type="submission" date="2017-05" db="EMBL/GenBank/DDBJ databases">
        <title>High clonality and local adaptation shapes Vibrionaceae linages within an endangered oasis.</title>
        <authorList>
            <person name="Vazquez-Rosas-Landa M."/>
        </authorList>
    </citation>
    <scope>NUCLEOTIDE SEQUENCE [LARGE SCALE GENOMIC DNA]</scope>
    <source>
        <strain evidence="6 7">P46_P4S1P180</strain>
    </source>
</reference>
<dbReference type="PANTHER" id="PTHR30204">
    <property type="entry name" value="REDOX-CYCLING DRUG-SENSING TRANSCRIPTIONAL ACTIVATOR SOXR"/>
    <property type="match status" value="1"/>
</dbReference>
<dbReference type="Gene3D" id="1.10.1660.10">
    <property type="match status" value="1"/>
</dbReference>
<feature type="domain" description="HTH merR-type" evidence="5">
    <location>
        <begin position="1"/>
        <end position="69"/>
    </location>
</feature>
<accession>A0A7X4W7P8</accession>
<evidence type="ECO:0000256" key="1">
    <source>
        <dbReference type="ARBA" id="ARBA00023015"/>
    </source>
</evidence>
<keyword evidence="3" id="KW-0804">Transcription</keyword>
<dbReference type="AlphaFoldDB" id="A0A7X4W7P8"/>
<gene>
    <name evidence="6" type="ORF">CAG72_00185</name>
</gene>
<evidence type="ECO:0000256" key="2">
    <source>
        <dbReference type="ARBA" id="ARBA00023125"/>
    </source>
</evidence>
<dbReference type="SMART" id="SM00422">
    <property type="entry name" value="HTH_MERR"/>
    <property type="match status" value="1"/>
</dbReference>
<dbReference type="PROSITE" id="PS00552">
    <property type="entry name" value="HTH_MERR_1"/>
    <property type="match status" value="1"/>
</dbReference>
<dbReference type="RefSeq" id="WP_161442003.1">
    <property type="nucleotide sequence ID" value="NZ_WXWW01000005.1"/>
</dbReference>
<dbReference type="Proteomes" id="UP000465712">
    <property type="component" value="Unassembled WGS sequence"/>
</dbReference>
<evidence type="ECO:0000313" key="6">
    <source>
        <dbReference type="EMBL" id="NAW63629.1"/>
    </source>
</evidence>
<comment type="caution">
    <text evidence="6">The sequence shown here is derived from an EMBL/GenBank/DDBJ whole genome shotgun (WGS) entry which is preliminary data.</text>
</comment>
<dbReference type="EMBL" id="WXWW01000005">
    <property type="protein sequence ID" value="NAW63629.1"/>
    <property type="molecule type" value="Genomic_DNA"/>
</dbReference>
<dbReference type="GO" id="GO:0003677">
    <property type="term" value="F:DNA binding"/>
    <property type="evidence" value="ECO:0007669"/>
    <property type="project" value="UniProtKB-KW"/>
</dbReference>
<dbReference type="InterPro" id="IPR047057">
    <property type="entry name" value="MerR_fam"/>
</dbReference>
<dbReference type="InterPro" id="IPR009061">
    <property type="entry name" value="DNA-bd_dom_put_sf"/>
</dbReference>
<dbReference type="PRINTS" id="PR00040">
    <property type="entry name" value="HTHMERR"/>
</dbReference>
<dbReference type="Pfam" id="PF13411">
    <property type="entry name" value="MerR_1"/>
    <property type="match status" value="1"/>
</dbReference>
<name>A0A7X4W7P8_9GAMM</name>
<keyword evidence="1" id="KW-0805">Transcription regulation</keyword>
<dbReference type="PANTHER" id="PTHR30204:SF94">
    <property type="entry name" value="HEAVY METAL-DEPENDENT TRANSCRIPTIONAL REGULATOR HI_0293-RELATED"/>
    <property type="match status" value="1"/>
</dbReference>
<evidence type="ECO:0000313" key="7">
    <source>
        <dbReference type="Proteomes" id="UP000465712"/>
    </source>
</evidence>
<evidence type="ECO:0000256" key="3">
    <source>
        <dbReference type="ARBA" id="ARBA00023163"/>
    </source>
</evidence>
<proteinExistence type="predicted"/>
<keyword evidence="2" id="KW-0238">DNA-binding</keyword>
<dbReference type="GO" id="GO:0003700">
    <property type="term" value="F:DNA-binding transcription factor activity"/>
    <property type="evidence" value="ECO:0007669"/>
    <property type="project" value="InterPro"/>
</dbReference>